<keyword evidence="2" id="KW-1185">Reference proteome</keyword>
<dbReference type="AlphaFoldDB" id="A0A6G0Y2H2"/>
<dbReference type="EMBL" id="VUJU01006616">
    <property type="protein sequence ID" value="KAF0748079.1"/>
    <property type="molecule type" value="Genomic_DNA"/>
</dbReference>
<accession>A0A6G0Y2H2</accession>
<comment type="caution">
    <text evidence="1">The sequence shown here is derived from an EMBL/GenBank/DDBJ whole genome shotgun (WGS) entry which is preliminary data.</text>
</comment>
<dbReference type="OrthoDB" id="7697315at2759"/>
<sequence>MHLIGPNADILSVNGVIWRTNNKLEVSHQHLRMHIAYGQCTSTRTMGVFNRIILHIGTLWNNKNKTTKQP</sequence>
<dbReference type="Proteomes" id="UP000478052">
    <property type="component" value="Unassembled WGS sequence"/>
</dbReference>
<proteinExistence type="predicted"/>
<evidence type="ECO:0000313" key="2">
    <source>
        <dbReference type="Proteomes" id="UP000478052"/>
    </source>
</evidence>
<protein>
    <submittedName>
        <fullName evidence="1">RING-type domain-containing protein</fullName>
    </submittedName>
</protein>
<gene>
    <name evidence="1" type="ORF">FWK35_00021381</name>
</gene>
<organism evidence="1 2">
    <name type="scientific">Aphis craccivora</name>
    <name type="common">Cowpea aphid</name>
    <dbReference type="NCBI Taxonomy" id="307492"/>
    <lineage>
        <taxon>Eukaryota</taxon>
        <taxon>Metazoa</taxon>
        <taxon>Ecdysozoa</taxon>
        <taxon>Arthropoda</taxon>
        <taxon>Hexapoda</taxon>
        <taxon>Insecta</taxon>
        <taxon>Pterygota</taxon>
        <taxon>Neoptera</taxon>
        <taxon>Paraneoptera</taxon>
        <taxon>Hemiptera</taxon>
        <taxon>Sternorrhyncha</taxon>
        <taxon>Aphidomorpha</taxon>
        <taxon>Aphidoidea</taxon>
        <taxon>Aphididae</taxon>
        <taxon>Aphidini</taxon>
        <taxon>Aphis</taxon>
        <taxon>Aphis</taxon>
    </lineage>
</organism>
<reference evidence="1 2" key="1">
    <citation type="submission" date="2019-08" db="EMBL/GenBank/DDBJ databases">
        <title>Whole genome of Aphis craccivora.</title>
        <authorList>
            <person name="Voronova N.V."/>
            <person name="Shulinski R.S."/>
            <person name="Bandarenka Y.V."/>
            <person name="Zhorov D.G."/>
            <person name="Warner D."/>
        </authorList>
    </citation>
    <scope>NUCLEOTIDE SEQUENCE [LARGE SCALE GENOMIC DNA]</scope>
    <source>
        <strain evidence="1">180601</strain>
        <tissue evidence="1">Whole Body</tissue>
    </source>
</reference>
<evidence type="ECO:0000313" key="1">
    <source>
        <dbReference type="EMBL" id="KAF0748079.1"/>
    </source>
</evidence>
<name>A0A6G0Y2H2_APHCR</name>